<comment type="caution">
    <text evidence="2">The sequence shown here is derived from an EMBL/GenBank/DDBJ whole genome shotgun (WGS) entry which is preliminary data.</text>
</comment>
<evidence type="ECO:0000313" key="3">
    <source>
        <dbReference type="Proteomes" id="UP000229730"/>
    </source>
</evidence>
<dbReference type="RefSeq" id="WP_099471980.1">
    <property type="nucleotide sequence ID" value="NZ_CP041025.1"/>
</dbReference>
<name>A0A2G4YT02_9PROT</name>
<dbReference type="Proteomes" id="UP000229730">
    <property type="component" value="Unassembled WGS sequence"/>
</dbReference>
<accession>A0A2G4YT02</accession>
<dbReference type="AlphaFoldDB" id="A0A2G4YT02"/>
<evidence type="ECO:0000256" key="1">
    <source>
        <dbReference type="SAM" id="Phobius"/>
    </source>
</evidence>
<keyword evidence="1" id="KW-1133">Transmembrane helix</keyword>
<evidence type="ECO:0000313" key="2">
    <source>
        <dbReference type="EMBL" id="PHZ85468.1"/>
    </source>
</evidence>
<organism evidence="2 3">
    <name type="scientific">Paremcibacter congregatus</name>
    <dbReference type="NCBI Taxonomy" id="2043170"/>
    <lineage>
        <taxon>Bacteria</taxon>
        <taxon>Pseudomonadati</taxon>
        <taxon>Pseudomonadota</taxon>
        <taxon>Alphaproteobacteria</taxon>
        <taxon>Emcibacterales</taxon>
        <taxon>Emcibacteraceae</taxon>
        <taxon>Paremcibacter</taxon>
    </lineage>
</organism>
<keyword evidence="1" id="KW-0812">Transmembrane</keyword>
<keyword evidence="3" id="KW-1185">Reference proteome</keyword>
<protein>
    <submittedName>
        <fullName evidence="2">Uncharacterized protein</fullName>
    </submittedName>
</protein>
<sequence>MTLTMLILGTLGVILSILGIMDIIKEFTCFCRPGVVPVAVFQREGAGAARSGLDLEISKFRLPFENKTPGLKAEHHITTIR</sequence>
<keyword evidence="1" id="KW-0472">Membrane</keyword>
<dbReference type="InParanoid" id="A0A2G4YT02"/>
<feature type="transmembrane region" description="Helical" evidence="1">
    <location>
        <begin position="6"/>
        <end position="24"/>
    </location>
</feature>
<dbReference type="EMBL" id="PDEM01000013">
    <property type="protein sequence ID" value="PHZ85468.1"/>
    <property type="molecule type" value="Genomic_DNA"/>
</dbReference>
<gene>
    <name evidence="2" type="ORF">CRD36_06640</name>
</gene>
<proteinExistence type="predicted"/>
<reference evidence="2 3" key="1">
    <citation type="submission" date="2017-10" db="EMBL/GenBank/DDBJ databases">
        <title>Frigbacter circumglobatus gen. nov. sp. nov., isolated from sediment cultured in situ.</title>
        <authorList>
            <person name="Zhao Z."/>
        </authorList>
    </citation>
    <scope>NUCLEOTIDE SEQUENCE [LARGE SCALE GENOMIC DNA]</scope>
    <source>
        <strain evidence="2 3">ZYL</strain>
    </source>
</reference>